<dbReference type="Gene3D" id="3.30.420.40">
    <property type="match status" value="2"/>
</dbReference>
<accession>A0ABS9V9I9</accession>
<gene>
    <name evidence="2" type="ORF">MM213_06295</name>
</gene>
<evidence type="ECO:0000313" key="2">
    <source>
        <dbReference type="EMBL" id="MCH7413084.1"/>
    </source>
</evidence>
<feature type="domain" description="ATPase BadF/BadG/BcrA/BcrD type" evidence="1">
    <location>
        <begin position="23"/>
        <end position="216"/>
    </location>
</feature>
<evidence type="ECO:0000259" key="1">
    <source>
        <dbReference type="Pfam" id="PF01869"/>
    </source>
</evidence>
<dbReference type="PANTHER" id="PTHR43190">
    <property type="entry name" value="N-ACETYL-D-GLUCOSAMINE KINASE"/>
    <property type="match status" value="1"/>
</dbReference>
<dbReference type="Proteomes" id="UP001165430">
    <property type="component" value="Unassembled WGS sequence"/>
</dbReference>
<dbReference type="InterPro" id="IPR002731">
    <property type="entry name" value="ATPase_BadF"/>
</dbReference>
<protein>
    <submittedName>
        <fullName evidence="2">N-acetylglucosamine kinase</fullName>
    </submittedName>
</protein>
<evidence type="ECO:0000313" key="3">
    <source>
        <dbReference type="Proteomes" id="UP001165430"/>
    </source>
</evidence>
<proteinExistence type="predicted"/>
<keyword evidence="2" id="KW-0418">Kinase</keyword>
<dbReference type="PANTHER" id="PTHR43190:SF3">
    <property type="entry name" value="N-ACETYL-D-GLUCOSAMINE KINASE"/>
    <property type="match status" value="1"/>
</dbReference>
<dbReference type="SUPFAM" id="SSF53067">
    <property type="entry name" value="Actin-like ATPase domain"/>
    <property type="match status" value="2"/>
</dbReference>
<dbReference type="InterPro" id="IPR052519">
    <property type="entry name" value="Euk-type_GlcNAc_Kinase"/>
</dbReference>
<dbReference type="InterPro" id="IPR043129">
    <property type="entry name" value="ATPase_NBD"/>
</dbReference>
<keyword evidence="2" id="KW-0808">Transferase</keyword>
<dbReference type="Pfam" id="PF01869">
    <property type="entry name" value="BcrAD_BadFG"/>
    <property type="match status" value="1"/>
</dbReference>
<comment type="caution">
    <text evidence="2">The sequence shown here is derived from an EMBL/GenBank/DDBJ whole genome shotgun (WGS) entry which is preliminary data.</text>
</comment>
<dbReference type="CDD" id="cd24079">
    <property type="entry name" value="ASKHA_NBD_PG1100-like"/>
    <property type="match status" value="1"/>
</dbReference>
<dbReference type="GO" id="GO:0016301">
    <property type="term" value="F:kinase activity"/>
    <property type="evidence" value="ECO:0007669"/>
    <property type="project" value="UniProtKB-KW"/>
</dbReference>
<dbReference type="RefSeq" id="WP_241410877.1">
    <property type="nucleotide sequence ID" value="NZ_JAKZGO010000004.1"/>
</dbReference>
<organism evidence="2 3">
    <name type="scientific">Belliella alkalica</name>
    <dbReference type="NCBI Taxonomy" id="1730871"/>
    <lineage>
        <taxon>Bacteria</taxon>
        <taxon>Pseudomonadati</taxon>
        <taxon>Bacteroidota</taxon>
        <taxon>Cytophagia</taxon>
        <taxon>Cytophagales</taxon>
        <taxon>Cyclobacteriaceae</taxon>
        <taxon>Belliella</taxon>
    </lineage>
</organism>
<dbReference type="Gene3D" id="1.10.720.160">
    <property type="match status" value="1"/>
</dbReference>
<name>A0ABS9V9I9_9BACT</name>
<dbReference type="EMBL" id="JAKZGO010000004">
    <property type="protein sequence ID" value="MCH7413084.1"/>
    <property type="molecule type" value="Genomic_DNA"/>
</dbReference>
<sequence length="305" mass="34014">MNEVSFGFAYFHIIQRSMILIADSGSTKTNWVFLDSKGREVLSRKSVGLNPYFVTGTEIRSVVEEVSGHLSDSIEKVLFYGAGCGKQKKADVVQSAIHLALPNSQEIQVEGDILGAARSTLQHQEGISCIIGTGANSCVYDGRKVVDNVPSLGYLLADFGSGAVLGKDTIALLLQKKLPIEIQEDFYSTYQMDDREILDRLYNRPIVNSFLASFTPFLLKHSHVPELELLIEQNFKKFFEYFILSYKVDLTKSPITLVGSIAYHFRSFLYKEAENHGLQISTIVKNPLDGLVQFHTANKSKAFSI</sequence>
<keyword evidence="3" id="KW-1185">Reference proteome</keyword>
<reference evidence="2" key="1">
    <citation type="submission" date="2022-03" db="EMBL/GenBank/DDBJ databases">
        <title>De novo assembled genomes of Belliella spp. (Cyclobacteriaceae) strains.</title>
        <authorList>
            <person name="Szabo A."/>
            <person name="Korponai K."/>
            <person name="Felfoldi T."/>
        </authorList>
    </citation>
    <scope>NUCLEOTIDE SEQUENCE</scope>
    <source>
        <strain evidence="2">DSM 111903</strain>
    </source>
</reference>